<dbReference type="AlphaFoldDB" id="A0A2T5J292"/>
<evidence type="ECO:0000256" key="1">
    <source>
        <dbReference type="SAM" id="SignalP"/>
    </source>
</evidence>
<feature type="chain" id="PRO_5030951296" evidence="1">
    <location>
        <begin position="23"/>
        <end position="671"/>
    </location>
</feature>
<keyword evidence="1" id="KW-0732">Signal</keyword>
<dbReference type="RefSeq" id="WP_107864486.1">
    <property type="nucleotide sequence ID" value="NZ_QAON01000002.1"/>
</dbReference>
<evidence type="ECO:0000259" key="3">
    <source>
        <dbReference type="Pfam" id="PF12969"/>
    </source>
</evidence>
<dbReference type="SUPFAM" id="SSF54001">
    <property type="entry name" value="Cysteine proteinases"/>
    <property type="match status" value="1"/>
</dbReference>
<feature type="domain" description="Transglutaminase-like" evidence="2">
    <location>
        <begin position="287"/>
        <end position="395"/>
    </location>
</feature>
<feature type="domain" description="DUF3857" evidence="3">
    <location>
        <begin position="71"/>
        <end position="226"/>
    </location>
</feature>
<dbReference type="Gene3D" id="2.60.40.3140">
    <property type="match status" value="1"/>
</dbReference>
<protein>
    <submittedName>
        <fullName evidence="4">Uncharacterized protein DUF3857</fullName>
    </submittedName>
</protein>
<dbReference type="Proteomes" id="UP000244223">
    <property type="component" value="Unassembled WGS sequence"/>
</dbReference>
<proteinExistence type="predicted"/>
<sequence length="671" mass="77267">MMFIARLIFCWLLLTHSIAHSAANTKSEYKITPTPTWVKTIDYKTTEHSPQQQALDYVLMDDQVNTLQGLQQYRHRVISPLTTVGLEQISELKLSFNPAFEQLHIHQIIIKRDNKARDITNTAKVRVIHREEQLFEGIQDGQATAIVILDDVRVGDIIDYSYSVLGSNPIFANKRFGFLPLDMPLDVGTLSVRLLTDPKKSTEVSLFNNTKVQLRKTTSPTVNEYSVFEQKVSAINAEEATPAWFSAYSWLEYSQYESWADVDQWAQALYNMPIKSTPIFESTYQQLASKSKDKAEFISNALFFVQNEIRYLGLEFGENSHKPHSPSEVLQNRYGDCKDKALLLSKLLQQHGITALPALVSTQFQKGIAQEIPSPGLFNHVITYVEFNGKHYWLDGTRRYQAGSLDKIGTQDFGVALVIGHPSKKLITMYEELSPKTSFEVEEHFYAKDFKGTVDYHITTTLYGNSAESQREYFSNRSPTEVRKAFANFYSHFHDDLSIVKPLEYEDDKINNRFIIREYYQLDNFWQTETNKNKPIFKAPIILTAFSDQISVPQAMIRTSPLALPAPRTISSRIYLHLPSDVKLNFDGKVSSIDNPNLSFNSLDRYYDKTYYNHSELVIKNNMVEAKDFKEFSKDVRETKKQWEYSIFFPTPENNGYTDILKLQNKLENSK</sequence>
<dbReference type="OrthoDB" id="8595007at2"/>
<gene>
    <name evidence="4" type="ORF">C8N29_10233</name>
</gene>
<dbReference type="InterPro" id="IPR038765">
    <property type="entry name" value="Papain-like_cys_pep_sf"/>
</dbReference>
<organism evidence="4 5">
    <name type="scientific">Agitococcus lubricus</name>
    <dbReference type="NCBI Taxonomy" id="1077255"/>
    <lineage>
        <taxon>Bacteria</taxon>
        <taxon>Pseudomonadati</taxon>
        <taxon>Pseudomonadota</taxon>
        <taxon>Gammaproteobacteria</taxon>
        <taxon>Moraxellales</taxon>
        <taxon>Moraxellaceae</taxon>
        <taxon>Agitococcus</taxon>
    </lineage>
</organism>
<reference evidence="4 5" key="1">
    <citation type="submission" date="2018-04" db="EMBL/GenBank/DDBJ databases">
        <title>Genomic Encyclopedia of Archaeal and Bacterial Type Strains, Phase II (KMG-II): from individual species to whole genera.</title>
        <authorList>
            <person name="Goeker M."/>
        </authorList>
    </citation>
    <scope>NUCLEOTIDE SEQUENCE [LARGE SCALE GENOMIC DNA]</scope>
    <source>
        <strain evidence="4 5">DSM 5822</strain>
    </source>
</reference>
<name>A0A2T5J292_9GAMM</name>
<evidence type="ECO:0000313" key="4">
    <source>
        <dbReference type="EMBL" id="PTQ90634.1"/>
    </source>
</evidence>
<dbReference type="Gene3D" id="3.10.620.30">
    <property type="match status" value="1"/>
</dbReference>
<feature type="signal peptide" evidence="1">
    <location>
        <begin position="1"/>
        <end position="22"/>
    </location>
</feature>
<evidence type="ECO:0000313" key="5">
    <source>
        <dbReference type="Proteomes" id="UP000244223"/>
    </source>
</evidence>
<dbReference type="EMBL" id="QAON01000002">
    <property type="protein sequence ID" value="PTQ90634.1"/>
    <property type="molecule type" value="Genomic_DNA"/>
</dbReference>
<dbReference type="Pfam" id="PF04473">
    <property type="entry name" value="DUF553"/>
    <property type="match status" value="1"/>
</dbReference>
<accession>A0A2T5J292</accession>
<comment type="caution">
    <text evidence="4">The sequence shown here is derived from an EMBL/GenBank/DDBJ whole genome shotgun (WGS) entry which is preliminary data.</text>
</comment>
<dbReference type="InterPro" id="IPR024618">
    <property type="entry name" value="DUF3857"/>
</dbReference>
<dbReference type="InterPro" id="IPR007562">
    <property type="entry name" value="Transglutaminase-like_domain"/>
</dbReference>
<evidence type="ECO:0000259" key="2">
    <source>
        <dbReference type="Pfam" id="PF04473"/>
    </source>
</evidence>
<dbReference type="Pfam" id="PF12969">
    <property type="entry name" value="DUF3857"/>
    <property type="match status" value="1"/>
</dbReference>
<keyword evidence="5" id="KW-1185">Reference proteome</keyword>